<evidence type="ECO:0000256" key="6">
    <source>
        <dbReference type="ARBA" id="ARBA00023136"/>
    </source>
</evidence>
<keyword evidence="5 8" id="KW-1133">Transmembrane helix</keyword>
<keyword evidence="11" id="KW-1185">Reference proteome</keyword>
<dbReference type="EMBL" id="WBJX01000001">
    <property type="protein sequence ID" value="KAB1639067.1"/>
    <property type="molecule type" value="Genomic_DNA"/>
</dbReference>
<comment type="caution">
    <text evidence="10">The sequence shown here is derived from an EMBL/GenBank/DDBJ whole genome shotgun (WGS) entry which is preliminary data.</text>
</comment>
<evidence type="ECO:0000256" key="4">
    <source>
        <dbReference type="ARBA" id="ARBA00022692"/>
    </source>
</evidence>
<feature type="transmembrane region" description="Helical" evidence="8">
    <location>
        <begin position="298"/>
        <end position="321"/>
    </location>
</feature>
<keyword evidence="6 8" id="KW-0472">Membrane</keyword>
<protein>
    <submittedName>
        <fullName evidence="10">Sugar ABC transporter permease</fullName>
    </submittedName>
</protein>
<evidence type="ECO:0000256" key="7">
    <source>
        <dbReference type="SAM" id="MobiDB-lite"/>
    </source>
</evidence>
<dbReference type="CDD" id="cd06261">
    <property type="entry name" value="TM_PBP2"/>
    <property type="match status" value="1"/>
</dbReference>
<dbReference type="AlphaFoldDB" id="A0A7J5B4P5"/>
<reference evidence="10 11" key="1">
    <citation type="submission" date="2019-09" db="EMBL/GenBank/DDBJ databases">
        <title>Phylogeny of genus Pseudoclavibacter and closely related genus.</title>
        <authorList>
            <person name="Li Y."/>
        </authorList>
    </citation>
    <scope>NUCLEOTIDE SEQUENCE [LARGE SCALE GENOMIC DNA]</scope>
    <source>
        <strain evidence="10 11">THG-MD12</strain>
    </source>
</reference>
<dbReference type="RefSeq" id="WP_151422091.1">
    <property type="nucleotide sequence ID" value="NZ_WBJX01000001.1"/>
</dbReference>
<dbReference type="GO" id="GO:0005886">
    <property type="term" value="C:plasma membrane"/>
    <property type="evidence" value="ECO:0007669"/>
    <property type="project" value="UniProtKB-SubCell"/>
</dbReference>
<keyword evidence="3" id="KW-1003">Cell membrane</keyword>
<feature type="transmembrane region" description="Helical" evidence="8">
    <location>
        <begin position="193"/>
        <end position="215"/>
    </location>
</feature>
<keyword evidence="2" id="KW-0813">Transport</keyword>
<dbReference type="PANTHER" id="PTHR30193:SF41">
    <property type="entry name" value="DIACETYLCHITOBIOSE UPTAKE SYSTEM PERMEASE PROTEIN NGCF"/>
    <property type="match status" value="1"/>
</dbReference>
<feature type="transmembrane region" description="Helical" evidence="8">
    <location>
        <begin position="106"/>
        <end position="130"/>
    </location>
</feature>
<keyword evidence="4 8" id="KW-0812">Transmembrane</keyword>
<accession>A0A7J5B4P5</accession>
<evidence type="ECO:0000256" key="1">
    <source>
        <dbReference type="ARBA" id="ARBA00004651"/>
    </source>
</evidence>
<evidence type="ECO:0000256" key="8">
    <source>
        <dbReference type="SAM" id="Phobius"/>
    </source>
</evidence>
<proteinExistence type="predicted"/>
<evidence type="ECO:0000313" key="10">
    <source>
        <dbReference type="EMBL" id="KAB1639067.1"/>
    </source>
</evidence>
<evidence type="ECO:0000256" key="5">
    <source>
        <dbReference type="ARBA" id="ARBA00022989"/>
    </source>
</evidence>
<gene>
    <name evidence="10" type="ORF">F8O03_01580</name>
</gene>
<name>A0A7J5B4P5_9MICO</name>
<dbReference type="Gene3D" id="1.10.3720.10">
    <property type="entry name" value="MetI-like"/>
    <property type="match status" value="1"/>
</dbReference>
<dbReference type="SUPFAM" id="SSF161098">
    <property type="entry name" value="MetI-like"/>
    <property type="match status" value="1"/>
</dbReference>
<sequence>MTSTPLESETRTEPAVGAAPQSDADPAGPRKPRKAGRQRAANPLANETRFGYIFVSGYVLLLLAFGIVPTLYAVFLSITENGVFVGIDNFVRVFGDYRFLPAVGHVTLYIVFWLISLIVLVVFLAIIVHSIRAKWLSVSIRFLYYIPGAIAGASSVMLWLFLLDPTVSPVAGLLRAMGYDSLIRTVSIDNLPIVFTVIAFWTGAGSWIVIMYGALNNISNEVIEAAKVDGANPLQVALHIQLPMMTKWISYMGIMSLAAGTQLFVEPRVLSQASRGVVPEDYSLNQLAYLYAFKQGDFSGSAAISITLLVVALALSTIFILKGKLFERD</sequence>
<dbReference type="PROSITE" id="PS50928">
    <property type="entry name" value="ABC_TM1"/>
    <property type="match status" value="1"/>
</dbReference>
<organism evidence="10 11">
    <name type="scientific">Pseudoclavibacter terrae</name>
    <dbReference type="NCBI Taxonomy" id="1530195"/>
    <lineage>
        <taxon>Bacteria</taxon>
        <taxon>Bacillati</taxon>
        <taxon>Actinomycetota</taxon>
        <taxon>Actinomycetes</taxon>
        <taxon>Micrococcales</taxon>
        <taxon>Microbacteriaceae</taxon>
        <taxon>Pseudoclavibacter</taxon>
    </lineage>
</organism>
<dbReference type="InterPro" id="IPR000515">
    <property type="entry name" value="MetI-like"/>
</dbReference>
<dbReference type="OrthoDB" id="3210259at2"/>
<feature type="transmembrane region" description="Helical" evidence="8">
    <location>
        <begin position="52"/>
        <end position="75"/>
    </location>
</feature>
<dbReference type="InterPro" id="IPR035906">
    <property type="entry name" value="MetI-like_sf"/>
</dbReference>
<feature type="transmembrane region" description="Helical" evidence="8">
    <location>
        <begin position="142"/>
        <end position="162"/>
    </location>
</feature>
<evidence type="ECO:0000256" key="2">
    <source>
        <dbReference type="ARBA" id="ARBA00022448"/>
    </source>
</evidence>
<dbReference type="GO" id="GO:0055085">
    <property type="term" value="P:transmembrane transport"/>
    <property type="evidence" value="ECO:0007669"/>
    <property type="project" value="InterPro"/>
</dbReference>
<dbReference type="PANTHER" id="PTHR30193">
    <property type="entry name" value="ABC TRANSPORTER PERMEASE PROTEIN"/>
    <property type="match status" value="1"/>
</dbReference>
<evidence type="ECO:0000256" key="3">
    <source>
        <dbReference type="ARBA" id="ARBA00022475"/>
    </source>
</evidence>
<feature type="transmembrane region" description="Helical" evidence="8">
    <location>
        <begin position="248"/>
        <end position="265"/>
    </location>
</feature>
<dbReference type="InterPro" id="IPR051393">
    <property type="entry name" value="ABC_transporter_permease"/>
</dbReference>
<dbReference type="Proteomes" id="UP000490386">
    <property type="component" value="Unassembled WGS sequence"/>
</dbReference>
<feature type="domain" description="ABC transmembrane type-1" evidence="9">
    <location>
        <begin position="103"/>
        <end position="319"/>
    </location>
</feature>
<comment type="subcellular location">
    <subcellularLocation>
        <location evidence="1">Cell membrane</location>
        <topology evidence="1">Multi-pass membrane protein</topology>
    </subcellularLocation>
</comment>
<feature type="region of interest" description="Disordered" evidence="7">
    <location>
        <begin position="1"/>
        <end position="40"/>
    </location>
</feature>
<evidence type="ECO:0000313" key="11">
    <source>
        <dbReference type="Proteomes" id="UP000490386"/>
    </source>
</evidence>
<evidence type="ECO:0000259" key="9">
    <source>
        <dbReference type="PROSITE" id="PS50928"/>
    </source>
</evidence>